<organism evidence="3 4">
    <name type="scientific">Candidatus Ghiorseimicrobium undicola</name>
    <dbReference type="NCBI Taxonomy" id="1974746"/>
    <lineage>
        <taxon>Bacteria</taxon>
        <taxon>Pseudomonadati</taxon>
        <taxon>Candidatus Omnitrophota</taxon>
        <taxon>Candidatus Ghiorseimicrobium</taxon>
    </lineage>
</organism>
<dbReference type="GO" id="GO:0017148">
    <property type="term" value="P:negative regulation of translation"/>
    <property type="evidence" value="ECO:0007669"/>
    <property type="project" value="UniProtKB-UniRule"/>
</dbReference>
<dbReference type="EMBL" id="PCWA01000084">
    <property type="protein sequence ID" value="PIQ88848.1"/>
    <property type="molecule type" value="Genomic_DNA"/>
</dbReference>
<dbReference type="AlphaFoldDB" id="A0A2H0LWR8"/>
<dbReference type="PANTHER" id="PTHR21043">
    <property type="entry name" value="IOJAP SUPERFAMILY ORTHOLOG"/>
    <property type="match status" value="1"/>
</dbReference>
<dbReference type="NCBIfam" id="TIGR00090">
    <property type="entry name" value="rsfS_iojap_ybeB"/>
    <property type="match status" value="1"/>
</dbReference>
<dbReference type="InterPro" id="IPR043519">
    <property type="entry name" value="NT_sf"/>
</dbReference>
<evidence type="ECO:0000256" key="2">
    <source>
        <dbReference type="HAMAP-Rule" id="MF_01477"/>
    </source>
</evidence>
<comment type="subcellular location">
    <subcellularLocation>
        <location evidence="2">Cytoplasm</location>
    </subcellularLocation>
</comment>
<protein>
    <recommendedName>
        <fullName evidence="2">Ribosomal silencing factor RsfS</fullName>
    </recommendedName>
</protein>
<name>A0A2H0LWR8_9BACT</name>
<comment type="subunit">
    <text evidence="2">Interacts with ribosomal protein uL14 (rplN).</text>
</comment>
<dbReference type="Proteomes" id="UP000229641">
    <property type="component" value="Unassembled WGS sequence"/>
</dbReference>
<dbReference type="GO" id="GO:0005737">
    <property type="term" value="C:cytoplasm"/>
    <property type="evidence" value="ECO:0007669"/>
    <property type="project" value="UniProtKB-SubCell"/>
</dbReference>
<reference evidence="3 4" key="1">
    <citation type="submission" date="2017-09" db="EMBL/GenBank/DDBJ databases">
        <title>Depth-based differentiation of microbial function through sediment-hosted aquifers and enrichment of novel symbionts in the deep terrestrial subsurface.</title>
        <authorList>
            <person name="Probst A.J."/>
            <person name="Ladd B."/>
            <person name="Jarett J.K."/>
            <person name="Geller-Mcgrath D.E."/>
            <person name="Sieber C.M."/>
            <person name="Emerson J.B."/>
            <person name="Anantharaman K."/>
            <person name="Thomas B.C."/>
            <person name="Malmstrom R."/>
            <person name="Stieglmeier M."/>
            <person name="Klingl A."/>
            <person name="Woyke T."/>
            <person name="Ryan C.M."/>
            <person name="Banfield J.F."/>
        </authorList>
    </citation>
    <scope>NUCLEOTIDE SEQUENCE [LARGE SCALE GENOMIC DNA]</scope>
    <source>
        <strain evidence="3">CG11_big_fil_rev_8_21_14_0_20_42_13</strain>
    </source>
</reference>
<dbReference type="PANTHER" id="PTHR21043:SF0">
    <property type="entry name" value="MITOCHONDRIAL ASSEMBLY OF RIBOSOMAL LARGE SUBUNIT PROTEIN 1"/>
    <property type="match status" value="1"/>
</dbReference>
<dbReference type="HAMAP" id="MF_01477">
    <property type="entry name" value="Iojap_RsfS"/>
    <property type="match status" value="1"/>
</dbReference>
<dbReference type="Pfam" id="PF02410">
    <property type="entry name" value="RsfS"/>
    <property type="match status" value="1"/>
</dbReference>
<comment type="similarity">
    <text evidence="1 2">Belongs to the Iojap/RsfS family.</text>
</comment>
<evidence type="ECO:0000313" key="3">
    <source>
        <dbReference type="EMBL" id="PIQ88848.1"/>
    </source>
</evidence>
<keyword evidence="2" id="KW-0963">Cytoplasm</keyword>
<dbReference type="GO" id="GO:0090071">
    <property type="term" value="P:negative regulation of ribosome biogenesis"/>
    <property type="evidence" value="ECO:0007669"/>
    <property type="project" value="UniProtKB-UniRule"/>
</dbReference>
<accession>A0A2H0LWR8</accession>
<dbReference type="GO" id="GO:0042256">
    <property type="term" value="P:cytosolic ribosome assembly"/>
    <property type="evidence" value="ECO:0007669"/>
    <property type="project" value="UniProtKB-UniRule"/>
</dbReference>
<comment type="caution">
    <text evidence="3">The sequence shown here is derived from an EMBL/GenBank/DDBJ whole genome shotgun (WGS) entry which is preliminary data.</text>
</comment>
<keyword evidence="2" id="KW-0678">Repressor</keyword>
<proteinExistence type="inferred from homology"/>
<comment type="function">
    <text evidence="2">Functions as a ribosomal silencing factor. Interacts with ribosomal protein uL14 (rplN), blocking formation of intersubunit bridge B8. Prevents association of the 30S and 50S ribosomal subunits and the formation of functional ribosomes, thus repressing translation.</text>
</comment>
<dbReference type="Gene3D" id="3.30.460.10">
    <property type="entry name" value="Beta Polymerase, domain 2"/>
    <property type="match status" value="1"/>
</dbReference>
<dbReference type="SUPFAM" id="SSF81301">
    <property type="entry name" value="Nucleotidyltransferase"/>
    <property type="match status" value="1"/>
</dbReference>
<dbReference type="GO" id="GO:0043023">
    <property type="term" value="F:ribosomal large subunit binding"/>
    <property type="evidence" value="ECO:0007669"/>
    <property type="project" value="TreeGrafter"/>
</dbReference>
<gene>
    <name evidence="2 3" type="primary">rsfS</name>
    <name evidence="3" type="ORF">COV72_06115</name>
</gene>
<dbReference type="InterPro" id="IPR004394">
    <property type="entry name" value="Iojap/RsfS/C7orf30"/>
</dbReference>
<evidence type="ECO:0000256" key="1">
    <source>
        <dbReference type="ARBA" id="ARBA00010574"/>
    </source>
</evidence>
<keyword evidence="2" id="KW-0810">Translation regulation</keyword>
<sequence>MDINGLGKARLAAKIANDKKGENIIILNIGKVSNITDYFVIVSAESSKRVETIAEAIAEEFKKNKLSIVHFEGFNDCLWVLLDASDVILHIFRSDMREFYALERLWSSAEQVKL</sequence>
<evidence type="ECO:0000313" key="4">
    <source>
        <dbReference type="Proteomes" id="UP000229641"/>
    </source>
</evidence>